<protein>
    <submittedName>
        <fullName evidence="1">Uncharacterized protein</fullName>
    </submittedName>
</protein>
<evidence type="ECO:0000313" key="1">
    <source>
        <dbReference type="EMBL" id="GID48760.1"/>
    </source>
</evidence>
<reference evidence="1" key="1">
    <citation type="submission" date="2021-01" db="EMBL/GenBank/DDBJ databases">
        <title>Whole genome shotgun sequence of Actinoplanes capillaceus NBRC 16408.</title>
        <authorList>
            <person name="Komaki H."/>
            <person name="Tamura T."/>
        </authorList>
    </citation>
    <scope>NUCLEOTIDE SEQUENCE [LARGE SCALE GENOMIC DNA]</scope>
    <source>
        <strain evidence="1">NBRC 16408</strain>
    </source>
</reference>
<comment type="caution">
    <text evidence="1">The sequence shown here is derived from an EMBL/GenBank/DDBJ whole genome shotgun (WGS) entry which is preliminary data.</text>
</comment>
<sequence length="51" mass="5436">MDSVAVGPGEEVSGELMFLVPPDTVADGRLAYGRMAYIIDGVPLGWWALGR</sequence>
<organism evidence="1">
    <name type="scientific">Actinoplanes campanulatus</name>
    <dbReference type="NCBI Taxonomy" id="113559"/>
    <lineage>
        <taxon>Bacteria</taxon>
        <taxon>Bacillati</taxon>
        <taxon>Actinomycetota</taxon>
        <taxon>Actinomycetes</taxon>
        <taxon>Micromonosporales</taxon>
        <taxon>Micromonosporaceae</taxon>
        <taxon>Actinoplanes</taxon>
    </lineage>
</organism>
<gene>
    <name evidence="1" type="ORF">Aca07nite_60350</name>
</gene>
<name>A0ABQ3WR31_9ACTN</name>
<accession>A0ABQ3WR31</accession>
<dbReference type="EMBL" id="BOMF01000107">
    <property type="protein sequence ID" value="GID48760.1"/>
    <property type="molecule type" value="Genomic_DNA"/>
</dbReference>
<proteinExistence type="predicted"/>